<keyword evidence="1" id="KW-0808">Transferase</keyword>
<dbReference type="GO" id="GO:0005524">
    <property type="term" value="F:ATP binding"/>
    <property type="evidence" value="ECO:0007669"/>
    <property type="project" value="UniProtKB-UniRule"/>
</dbReference>
<proteinExistence type="inferred from homology"/>
<keyword evidence="3" id="KW-1185">Reference proteome</keyword>
<dbReference type="NCBIfam" id="NF007148">
    <property type="entry name" value="PRK09585.3-2"/>
    <property type="match status" value="1"/>
</dbReference>
<comment type="function">
    <text evidence="1">Catalyzes the specific phosphorylation of 1,6-anhydro-N-acetylmuramic acid (anhMurNAc) with the simultaneous cleavage of the 1,6-anhydro ring, generating MurNAc-6-P. Is required for the utilization of anhMurNAc either imported from the medium or derived from its own cell wall murein, and thus plays a role in cell wall recycling.</text>
</comment>
<dbReference type="Gene3D" id="3.30.420.40">
    <property type="match status" value="2"/>
</dbReference>
<comment type="similarity">
    <text evidence="1">Belongs to the anhydro-N-acetylmuramic acid kinase family.</text>
</comment>
<dbReference type="UniPathway" id="UPA00343"/>
<keyword evidence="1" id="KW-0067">ATP-binding</keyword>
<dbReference type="EC" id="2.7.1.170" evidence="1"/>
<accession>A0A370DKI3</accession>
<dbReference type="GO" id="GO:0006040">
    <property type="term" value="P:amino sugar metabolic process"/>
    <property type="evidence" value="ECO:0007669"/>
    <property type="project" value="InterPro"/>
</dbReference>
<evidence type="ECO:0000313" key="3">
    <source>
        <dbReference type="Proteomes" id="UP000254771"/>
    </source>
</evidence>
<dbReference type="Pfam" id="PF03702">
    <property type="entry name" value="AnmK"/>
    <property type="match status" value="1"/>
</dbReference>
<evidence type="ECO:0000256" key="1">
    <source>
        <dbReference type="HAMAP-Rule" id="MF_01270"/>
    </source>
</evidence>
<dbReference type="UniPathway" id="UPA00544"/>
<dbReference type="SUPFAM" id="SSF53067">
    <property type="entry name" value="Actin-like ATPase domain"/>
    <property type="match status" value="1"/>
</dbReference>
<dbReference type="InterPro" id="IPR005338">
    <property type="entry name" value="Anhydro_N_Ac-Mur_kinase"/>
</dbReference>
<reference evidence="2 3" key="1">
    <citation type="journal article" date="2018" name="ISME J.">
        <title>Endosymbiont genomes yield clues of tubeworm success.</title>
        <authorList>
            <person name="Li Y."/>
            <person name="Liles M.R."/>
            <person name="Halanych K.M."/>
        </authorList>
    </citation>
    <scope>NUCLEOTIDE SEQUENCE [LARGE SCALE GENOMIC DNA]</scope>
    <source>
        <strain evidence="2">A1462</strain>
    </source>
</reference>
<comment type="pathway">
    <text evidence="1">Amino-sugar metabolism; 1,6-anhydro-N-acetylmuramate degradation.</text>
</comment>
<dbReference type="InterPro" id="IPR043129">
    <property type="entry name" value="ATPase_NBD"/>
</dbReference>
<dbReference type="GO" id="GO:0016301">
    <property type="term" value="F:kinase activity"/>
    <property type="evidence" value="ECO:0007669"/>
    <property type="project" value="UniProtKB-KW"/>
</dbReference>
<dbReference type="AlphaFoldDB" id="A0A370DKI3"/>
<keyword evidence="1 2" id="KW-0418">Kinase</keyword>
<comment type="caution">
    <text evidence="2">The sequence shown here is derived from an EMBL/GenBank/DDBJ whole genome shotgun (WGS) entry which is preliminary data.</text>
</comment>
<dbReference type="HAMAP" id="MF_01270">
    <property type="entry name" value="AnhMurNAc_kinase"/>
    <property type="match status" value="1"/>
</dbReference>
<dbReference type="GO" id="GO:0016773">
    <property type="term" value="F:phosphotransferase activity, alcohol group as acceptor"/>
    <property type="evidence" value="ECO:0007669"/>
    <property type="project" value="UniProtKB-UniRule"/>
</dbReference>
<dbReference type="Proteomes" id="UP000254771">
    <property type="component" value="Unassembled WGS sequence"/>
</dbReference>
<comment type="pathway">
    <text evidence="1">Cell wall biogenesis; peptidoglycan recycling.</text>
</comment>
<sequence>MPAKQANYYIGLMSGTSMDGIDAALVELTPESDPRLIGHYSHPYPPELRRNLSSLCQPGDNEIDRLGELDIQVGEAFAKAALQLIEKNDCHREQIRAIGSHGQTLRHRPGVQHPFSLQIGDANTIAQRTGITTVADFRRRDMSVGGQGAPLVPAFHQAIFQSGDKNRVILNIGGIANITWLPCNTAEPVTGFDTGPGNTLLDHWIARHRQLDFDRDGAWGETGKLIPSLLNKMMTDTYFSRSAPKSTGTEYFNLDWMDSMLGHDAEPANCDVQASLTELTALSITRAIDQHYPTAEQLLVCGGGVHNGYLMARLAANLPSAEVFSTAKLSVDPDWVEAMAFAWLAQRTLEGLPGNLPSVTGARKSVVLGGIYPAGLSR</sequence>
<keyword evidence="1" id="KW-0119">Carbohydrate metabolism</keyword>
<dbReference type="GO" id="GO:0009254">
    <property type="term" value="P:peptidoglycan turnover"/>
    <property type="evidence" value="ECO:0007669"/>
    <property type="project" value="UniProtKB-UniRule"/>
</dbReference>
<dbReference type="CDD" id="cd24050">
    <property type="entry name" value="ASKHA_NBD_ANMK"/>
    <property type="match status" value="1"/>
</dbReference>
<feature type="binding site" evidence="1">
    <location>
        <begin position="15"/>
        <end position="22"/>
    </location>
    <ligand>
        <name>ATP</name>
        <dbReference type="ChEBI" id="CHEBI:30616"/>
    </ligand>
</feature>
<comment type="catalytic activity">
    <reaction evidence="1">
        <text>1,6-anhydro-N-acetyl-beta-muramate + ATP + H2O = N-acetyl-D-muramate 6-phosphate + ADP + H(+)</text>
        <dbReference type="Rhea" id="RHEA:24952"/>
        <dbReference type="ChEBI" id="CHEBI:15377"/>
        <dbReference type="ChEBI" id="CHEBI:15378"/>
        <dbReference type="ChEBI" id="CHEBI:30616"/>
        <dbReference type="ChEBI" id="CHEBI:58690"/>
        <dbReference type="ChEBI" id="CHEBI:58722"/>
        <dbReference type="ChEBI" id="CHEBI:456216"/>
        <dbReference type="EC" id="2.7.1.170"/>
    </reaction>
</comment>
<name>A0A370DKI3_9GAMM</name>
<gene>
    <name evidence="1" type="primary">anmK</name>
    <name evidence="2" type="ORF">DIZ78_10700</name>
</gene>
<protein>
    <recommendedName>
        <fullName evidence="1">Anhydro-N-acetylmuramic acid kinase</fullName>
        <ecNumber evidence="1">2.7.1.170</ecNumber>
    </recommendedName>
    <alternativeName>
        <fullName evidence="1">AnhMurNAc kinase</fullName>
    </alternativeName>
</protein>
<dbReference type="PANTHER" id="PTHR30605:SF0">
    <property type="entry name" value="ANHYDRO-N-ACETYLMURAMIC ACID KINASE"/>
    <property type="match status" value="1"/>
</dbReference>
<evidence type="ECO:0000313" key="2">
    <source>
        <dbReference type="EMBL" id="RDH85412.1"/>
    </source>
</evidence>
<dbReference type="GO" id="GO:0097175">
    <property type="term" value="P:1,6-anhydro-N-acetyl-beta-muramic acid catabolic process"/>
    <property type="evidence" value="ECO:0007669"/>
    <property type="project" value="UniProtKB-UniRule"/>
</dbReference>
<dbReference type="PANTHER" id="PTHR30605">
    <property type="entry name" value="ANHYDRO-N-ACETYLMURAMIC ACID KINASE"/>
    <property type="match status" value="1"/>
</dbReference>
<dbReference type="EMBL" id="QFXE01000013">
    <property type="protein sequence ID" value="RDH85412.1"/>
    <property type="molecule type" value="Genomic_DNA"/>
</dbReference>
<dbReference type="NCBIfam" id="NF007139">
    <property type="entry name" value="PRK09585.1-3"/>
    <property type="match status" value="1"/>
</dbReference>
<organism evidence="2 3">
    <name type="scientific">endosymbiont of Escarpia spicata</name>
    <dbReference type="NCBI Taxonomy" id="2200908"/>
    <lineage>
        <taxon>Bacteria</taxon>
        <taxon>Pseudomonadati</taxon>
        <taxon>Pseudomonadota</taxon>
        <taxon>Gammaproteobacteria</taxon>
        <taxon>sulfur-oxidizing symbionts</taxon>
    </lineage>
</organism>
<keyword evidence="1" id="KW-0547">Nucleotide-binding</keyword>